<dbReference type="InterPro" id="IPR011032">
    <property type="entry name" value="GroES-like_sf"/>
</dbReference>
<dbReference type="Gene3D" id="2.30.33.40">
    <property type="entry name" value="GroES chaperonin"/>
    <property type="match status" value="2"/>
</dbReference>
<dbReference type="HAMAP" id="MF_00580">
    <property type="entry name" value="CH10"/>
    <property type="match status" value="2"/>
</dbReference>
<evidence type="ECO:0000256" key="6">
    <source>
        <dbReference type="RuleBase" id="RU003479"/>
    </source>
</evidence>
<dbReference type="Proteomes" id="UP001530293">
    <property type="component" value="Unassembled WGS sequence"/>
</dbReference>
<evidence type="ECO:0000256" key="4">
    <source>
        <dbReference type="ARBA" id="ARBA00073031"/>
    </source>
</evidence>
<gene>
    <name evidence="9" type="ORF">ACHAWU_009904</name>
</gene>
<reference evidence="9 10" key="1">
    <citation type="submission" date="2024-10" db="EMBL/GenBank/DDBJ databases">
        <title>Updated reference genomes for cyclostephanoid diatoms.</title>
        <authorList>
            <person name="Roberts W.R."/>
            <person name="Alverson A.J."/>
        </authorList>
    </citation>
    <scope>NUCLEOTIDE SEQUENCE [LARGE SCALE GENOMIC DNA]</scope>
    <source>
        <strain evidence="9 10">AJA232-27</strain>
    </source>
</reference>
<evidence type="ECO:0000313" key="9">
    <source>
        <dbReference type="EMBL" id="KAL3756510.1"/>
    </source>
</evidence>
<dbReference type="SUPFAM" id="SSF50129">
    <property type="entry name" value="GroES-like"/>
    <property type="match status" value="2"/>
</dbReference>
<evidence type="ECO:0000256" key="8">
    <source>
        <dbReference type="SAM" id="SignalP"/>
    </source>
</evidence>
<protein>
    <recommendedName>
        <fullName evidence="4">20 kDa chaperonin, chloroplastic</fullName>
    </recommendedName>
    <alternativeName>
        <fullName evidence="3">Chaperonin 10</fullName>
    </alternativeName>
    <alternativeName>
        <fullName evidence="5">Protein Cpn21</fullName>
    </alternativeName>
</protein>
<evidence type="ECO:0000256" key="2">
    <source>
        <dbReference type="ARBA" id="ARBA00023186"/>
    </source>
</evidence>
<dbReference type="AlphaFoldDB" id="A0ABD3M7K4"/>
<comment type="similarity">
    <text evidence="1 6">Belongs to the GroES chaperonin family.</text>
</comment>
<feature type="region of interest" description="Disordered" evidence="7">
    <location>
        <begin position="27"/>
        <end position="47"/>
    </location>
</feature>
<name>A0ABD3M7K4_9STRA</name>
<feature type="compositionally biased region" description="Basic residues" evidence="7">
    <location>
        <begin position="34"/>
        <end position="43"/>
    </location>
</feature>
<accession>A0ABD3M7K4</accession>
<evidence type="ECO:0000313" key="10">
    <source>
        <dbReference type="Proteomes" id="UP001530293"/>
    </source>
</evidence>
<dbReference type="InterPro" id="IPR020818">
    <property type="entry name" value="Chaperonin_GroES"/>
</dbReference>
<keyword evidence="8" id="KW-0732">Signal</keyword>
<evidence type="ECO:0000256" key="5">
    <source>
        <dbReference type="ARBA" id="ARBA00079398"/>
    </source>
</evidence>
<sequence>MSSSGAPGRLALITAVLAGISSSRAFTASPTHSSAHHSRHHLPSHSGSVTALTATLAKECTLDGRKIRGPITPLGNFVLVRTRDTLDATEGGILLPDQSKERPTEGEVVAAGPGKLHPHTGVRITNPVTAGDSVLFGKFDGHNMNYNDEAVTMIRDDDILLHYKGVRMTMENVQPCRDYVLVELTEQKAETASGIVVAGSVMAGYEPCEGKVVKVGEGRMTSTGEFSESPVKVGDRVKFKDYAGNGVKIEGVEHSLVRMVDILCAVEMSA</sequence>
<feature type="chain" id="PRO_5044747394" description="20 kDa chaperonin, chloroplastic" evidence="8">
    <location>
        <begin position="26"/>
        <end position="270"/>
    </location>
</feature>
<dbReference type="PRINTS" id="PR00297">
    <property type="entry name" value="CHAPERONIN10"/>
</dbReference>
<dbReference type="CDD" id="cd00320">
    <property type="entry name" value="cpn10"/>
    <property type="match status" value="2"/>
</dbReference>
<comment type="caution">
    <text evidence="9">The sequence shown here is derived from an EMBL/GenBank/DDBJ whole genome shotgun (WGS) entry which is preliminary data.</text>
</comment>
<evidence type="ECO:0000256" key="7">
    <source>
        <dbReference type="SAM" id="MobiDB-lite"/>
    </source>
</evidence>
<feature type="signal peptide" evidence="8">
    <location>
        <begin position="1"/>
        <end position="25"/>
    </location>
</feature>
<organism evidence="9 10">
    <name type="scientific">Discostella pseudostelligera</name>
    <dbReference type="NCBI Taxonomy" id="259834"/>
    <lineage>
        <taxon>Eukaryota</taxon>
        <taxon>Sar</taxon>
        <taxon>Stramenopiles</taxon>
        <taxon>Ochrophyta</taxon>
        <taxon>Bacillariophyta</taxon>
        <taxon>Coscinodiscophyceae</taxon>
        <taxon>Thalassiosirophycidae</taxon>
        <taxon>Stephanodiscales</taxon>
        <taxon>Stephanodiscaceae</taxon>
        <taxon>Discostella</taxon>
    </lineage>
</organism>
<dbReference type="Pfam" id="PF00166">
    <property type="entry name" value="Cpn10"/>
    <property type="match status" value="2"/>
</dbReference>
<keyword evidence="10" id="KW-1185">Reference proteome</keyword>
<dbReference type="FunFam" id="2.30.33.40:FF:000001">
    <property type="entry name" value="10 kDa chaperonin"/>
    <property type="match status" value="2"/>
</dbReference>
<dbReference type="PANTHER" id="PTHR10772:SF63">
    <property type="entry name" value="20 KDA CHAPERONIN, CHLOROPLASTIC"/>
    <property type="match status" value="1"/>
</dbReference>
<dbReference type="InterPro" id="IPR037124">
    <property type="entry name" value="Chaperonin_GroES_sf"/>
</dbReference>
<dbReference type="PANTHER" id="PTHR10772">
    <property type="entry name" value="10 KDA HEAT SHOCK PROTEIN"/>
    <property type="match status" value="1"/>
</dbReference>
<keyword evidence="2 6" id="KW-0143">Chaperone</keyword>
<evidence type="ECO:0000256" key="1">
    <source>
        <dbReference type="ARBA" id="ARBA00006975"/>
    </source>
</evidence>
<dbReference type="EMBL" id="JALLBG020000303">
    <property type="protein sequence ID" value="KAL3756510.1"/>
    <property type="molecule type" value="Genomic_DNA"/>
</dbReference>
<dbReference type="SMART" id="SM00883">
    <property type="entry name" value="Cpn10"/>
    <property type="match status" value="2"/>
</dbReference>
<evidence type="ECO:0000256" key="3">
    <source>
        <dbReference type="ARBA" id="ARBA00031971"/>
    </source>
</evidence>
<proteinExistence type="inferred from homology"/>